<organism evidence="3">
    <name type="scientific">marine sediment metagenome</name>
    <dbReference type="NCBI Taxonomy" id="412755"/>
    <lineage>
        <taxon>unclassified sequences</taxon>
        <taxon>metagenomes</taxon>
        <taxon>ecological metagenomes</taxon>
    </lineage>
</organism>
<reference evidence="3" key="1">
    <citation type="journal article" date="2015" name="Nature">
        <title>Complex archaea that bridge the gap between prokaryotes and eukaryotes.</title>
        <authorList>
            <person name="Spang A."/>
            <person name="Saw J.H."/>
            <person name="Jorgensen S.L."/>
            <person name="Zaremba-Niedzwiedzka K."/>
            <person name="Martijn J."/>
            <person name="Lind A.E."/>
            <person name="van Eijk R."/>
            <person name="Schleper C."/>
            <person name="Guy L."/>
            <person name="Ettema T.J."/>
        </authorList>
    </citation>
    <scope>NUCLEOTIDE SEQUENCE</scope>
</reference>
<proteinExistence type="predicted"/>
<dbReference type="PROSITE" id="PS52016">
    <property type="entry name" value="TONB_DEPENDENT_REC_3"/>
    <property type="match status" value="1"/>
</dbReference>
<dbReference type="NCBIfam" id="TIGR04057">
    <property type="entry name" value="SusC_RagA_signa"/>
    <property type="match status" value="1"/>
</dbReference>
<dbReference type="InterPro" id="IPR008969">
    <property type="entry name" value="CarboxyPept-like_regulatory"/>
</dbReference>
<comment type="caution">
    <text evidence="3">The sequence shown here is derived from an EMBL/GenBank/DDBJ whole genome shotgun (WGS) entry which is preliminary data.</text>
</comment>
<dbReference type="InterPro" id="IPR037066">
    <property type="entry name" value="Plug_dom_sf"/>
</dbReference>
<evidence type="ECO:0000313" key="3">
    <source>
        <dbReference type="EMBL" id="KKL50346.1"/>
    </source>
</evidence>
<dbReference type="EMBL" id="LAZR01032634">
    <property type="protein sequence ID" value="KKL50346.1"/>
    <property type="molecule type" value="Genomic_DNA"/>
</dbReference>
<protein>
    <recommendedName>
        <fullName evidence="2">TonB-dependent receptor plug domain-containing protein</fullName>
    </recommendedName>
</protein>
<dbReference type="AlphaFoldDB" id="A0A0F9D9F5"/>
<dbReference type="Gene3D" id="2.170.130.10">
    <property type="entry name" value="TonB-dependent receptor, plug domain"/>
    <property type="match status" value="1"/>
</dbReference>
<evidence type="ECO:0000259" key="2">
    <source>
        <dbReference type="Pfam" id="PF07715"/>
    </source>
</evidence>
<dbReference type="InterPro" id="IPR023997">
    <property type="entry name" value="TonB-dep_OMP_SusC/RagA_CS"/>
</dbReference>
<dbReference type="SUPFAM" id="SSF56935">
    <property type="entry name" value="Porins"/>
    <property type="match status" value="1"/>
</dbReference>
<dbReference type="SUPFAM" id="SSF49464">
    <property type="entry name" value="Carboxypeptidase regulatory domain-like"/>
    <property type="match status" value="1"/>
</dbReference>
<dbReference type="Pfam" id="PF07715">
    <property type="entry name" value="Plug"/>
    <property type="match status" value="1"/>
</dbReference>
<feature type="region of interest" description="Disordered" evidence="1">
    <location>
        <begin position="453"/>
        <end position="483"/>
    </location>
</feature>
<dbReference type="Gene3D" id="2.60.40.1120">
    <property type="entry name" value="Carboxypeptidase-like, regulatory domain"/>
    <property type="match status" value="1"/>
</dbReference>
<feature type="domain" description="TonB-dependent receptor plug" evidence="2">
    <location>
        <begin position="127"/>
        <end position="233"/>
    </location>
</feature>
<evidence type="ECO:0000256" key="1">
    <source>
        <dbReference type="SAM" id="MobiDB-lite"/>
    </source>
</evidence>
<dbReference type="Pfam" id="PF13715">
    <property type="entry name" value="CarbopepD_reg_2"/>
    <property type="match status" value="1"/>
</dbReference>
<sequence>MLMKSYFDFKKWARRVLLVAFLFNLTFLVVLAQVTVTGTVTMESGETVPGTTIQEKGTTNGTITNVDGNYSITVAGGESVLVYSFVGYETQEIVVGNQTVINTALAVSLTAIEEIVVTGYGSQSRATITTSIETVAGEDLQNVPAGGHAVNALVGKVPGVIVLQKDGRSGSAPAIQIRGGTTPGFGGDSPLYIVNGFIQDDLGGLDMNDIEEFTILKDAAAAAIYGAQAANGVIIVKTRTGRVGQMSVQFKYAHEWQSIERYRQPVMTPEEEMYYARIGYLNYERSTGYQFISGRSQWWSAVQPYDPSQAGYVLDNASQLHWYDDVIAFNGSLPAGWHKTVDPVTGRQMAFPVNDWQDATLTDGSADNYFLNFNGGSEKATYNVSLGFYDVQGVGVFNDYKRYYMSANTDFKMSDKVKSGFTFGYTLEDENRGEGNQWYQRSGRQSITTRLFKEDGSPAPNFKNSGKYNPAYYESCGRGRDRA</sequence>
<name>A0A0F9D9F5_9ZZZZ</name>
<accession>A0A0F9D9F5</accession>
<gene>
    <name evidence="3" type="ORF">LCGC14_2306420</name>
</gene>
<dbReference type="InterPro" id="IPR039426">
    <property type="entry name" value="TonB-dep_rcpt-like"/>
</dbReference>
<dbReference type="InterPro" id="IPR012910">
    <property type="entry name" value="Plug_dom"/>
</dbReference>